<dbReference type="PANTHER" id="PTHR45805">
    <property type="entry name" value="NUCLEAR HORMONE RECEPTOR HR3-RELATED"/>
    <property type="match status" value="1"/>
</dbReference>
<reference evidence="12" key="2">
    <citation type="submission" date="2021-01" db="UniProtKB">
        <authorList>
            <consortium name="EnsemblMetazoa"/>
        </authorList>
    </citation>
    <scope>IDENTIFICATION</scope>
</reference>
<keyword evidence="13" id="KW-1185">Reference proteome</keyword>
<evidence type="ECO:0000313" key="12">
    <source>
        <dbReference type="EnsemblMetazoa" id="XP_030855085"/>
    </source>
</evidence>
<evidence type="ECO:0000256" key="10">
    <source>
        <dbReference type="SAM" id="MobiDB-lite"/>
    </source>
</evidence>
<dbReference type="OrthoDB" id="10070038at2759"/>
<dbReference type="GO" id="GO:0005634">
    <property type="term" value="C:nucleus"/>
    <property type="evidence" value="ECO:0000318"/>
    <property type="project" value="GO_Central"/>
</dbReference>
<keyword evidence="5" id="KW-0805">Transcription regulation</keyword>
<dbReference type="GO" id="GO:0006357">
    <property type="term" value="P:regulation of transcription by RNA polymerase II"/>
    <property type="evidence" value="ECO:0000318"/>
    <property type="project" value="GO_Central"/>
</dbReference>
<evidence type="ECO:0000256" key="7">
    <source>
        <dbReference type="ARBA" id="ARBA00023163"/>
    </source>
</evidence>
<evidence type="ECO:0000313" key="13">
    <source>
        <dbReference type="Proteomes" id="UP000007110"/>
    </source>
</evidence>
<keyword evidence="9" id="KW-0539">Nucleus</keyword>
<keyword evidence="8" id="KW-0675">Receptor</keyword>
<keyword evidence="2" id="KW-0479">Metal-binding</keyword>
<dbReference type="EnsemblMetazoa" id="XM_030999225">
    <property type="protein sequence ID" value="XP_030855085"/>
    <property type="gene ID" value="LOC105446254"/>
</dbReference>
<keyword evidence="4" id="KW-0862">Zinc</keyword>
<protein>
    <recommendedName>
        <fullName evidence="11">Nuclear receptor domain-containing protein</fullName>
    </recommendedName>
</protein>
<dbReference type="SUPFAM" id="SSF57716">
    <property type="entry name" value="Glucocorticoid receptor-like (DNA-binding domain)"/>
    <property type="match status" value="1"/>
</dbReference>
<evidence type="ECO:0000256" key="9">
    <source>
        <dbReference type="ARBA" id="ARBA00023242"/>
    </source>
</evidence>
<reference evidence="13" key="1">
    <citation type="submission" date="2015-02" db="EMBL/GenBank/DDBJ databases">
        <title>Genome sequencing for Strongylocentrotus purpuratus.</title>
        <authorList>
            <person name="Murali S."/>
            <person name="Liu Y."/>
            <person name="Vee V."/>
            <person name="English A."/>
            <person name="Wang M."/>
            <person name="Skinner E."/>
            <person name="Han Y."/>
            <person name="Muzny D.M."/>
            <person name="Worley K.C."/>
            <person name="Gibbs R.A."/>
        </authorList>
    </citation>
    <scope>NUCLEOTIDE SEQUENCE</scope>
</reference>
<sequence>MHNLELQLDLPYQSIALQDELGSMQPQSSRKIPCQVCGAMSSGLHFGVFTCEGCKCFYRRSIREGANYACAKERSCEITMETRNSCRFCRFQKCIGLGMSKEGIKLGRRPKVENEPLQHMCYANRIDMGSIPIIAGSPRSLSWSPTLNGHVTTHPDYVKSHYKDLEIDVMSKYGLHGEGCYHLKHETMSQCDHCSEPFQNQYTYAGGHGDMTGYGSFDHGTIPTSNLTWKMEATYSATSCVQNNYTMMTRSPSTTLPINVTQGDGWQVSQQSPSTTSEVSSDDQWDNGMRTQSGKAPVTLTIPEVQAGAVAALAYANLYRDKTVDHKPEDINQNICMADDRAGDSNHVDIGQSKSYTELVPLKTVSCENTYDTGWHGQRVELSPKCPAEKSVFNHLASCDNERIVVKDPHHLVTSRIHPSREEPRKRRLGSAMTLLTSSYLKRKKHCHWSEDEQSAGDDEDDDESCDEETGEIQHDTDNTRLSAELIERLIEAFADVTKNMQHLWQHHLRSTSLFAFF</sequence>
<dbReference type="AlphaFoldDB" id="A0A7M7T5D7"/>
<dbReference type="PRINTS" id="PR00047">
    <property type="entry name" value="STROIDFINGER"/>
</dbReference>
<evidence type="ECO:0000256" key="4">
    <source>
        <dbReference type="ARBA" id="ARBA00022833"/>
    </source>
</evidence>
<evidence type="ECO:0000256" key="1">
    <source>
        <dbReference type="ARBA" id="ARBA00004123"/>
    </source>
</evidence>
<feature type="region of interest" description="Disordered" evidence="10">
    <location>
        <begin position="265"/>
        <end position="294"/>
    </location>
</feature>
<keyword evidence="3" id="KW-0863">Zinc-finger</keyword>
<dbReference type="InterPro" id="IPR001628">
    <property type="entry name" value="Znf_hrmn_rcpt"/>
</dbReference>
<dbReference type="Proteomes" id="UP000007110">
    <property type="component" value="Unassembled WGS sequence"/>
</dbReference>
<keyword evidence="6" id="KW-0238">DNA-binding</keyword>
<feature type="region of interest" description="Disordered" evidence="10">
    <location>
        <begin position="451"/>
        <end position="479"/>
    </location>
</feature>
<dbReference type="PROSITE" id="PS51030">
    <property type="entry name" value="NUCLEAR_REC_DBD_2"/>
    <property type="match status" value="1"/>
</dbReference>
<dbReference type="KEGG" id="spu:105446254"/>
<dbReference type="FunFam" id="3.30.50.10:FF:000093">
    <property type="entry name" value="Uncharacterized protein"/>
    <property type="match status" value="1"/>
</dbReference>
<dbReference type="GO" id="GO:0004879">
    <property type="term" value="F:nuclear receptor activity"/>
    <property type="evidence" value="ECO:0000318"/>
    <property type="project" value="GO_Central"/>
</dbReference>
<dbReference type="GO" id="GO:0008270">
    <property type="term" value="F:zinc ion binding"/>
    <property type="evidence" value="ECO:0007669"/>
    <property type="project" value="UniProtKB-KW"/>
</dbReference>
<dbReference type="CDD" id="cd06916">
    <property type="entry name" value="NR_DBD_like"/>
    <property type="match status" value="1"/>
</dbReference>
<dbReference type="Pfam" id="PF00105">
    <property type="entry name" value="zf-C4"/>
    <property type="match status" value="1"/>
</dbReference>
<evidence type="ECO:0000256" key="5">
    <source>
        <dbReference type="ARBA" id="ARBA00023015"/>
    </source>
</evidence>
<keyword evidence="7" id="KW-0804">Transcription</keyword>
<dbReference type="GO" id="GO:0000978">
    <property type="term" value="F:RNA polymerase II cis-regulatory region sequence-specific DNA binding"/>
    <property type="evidence" value="ECO:0000318"/>
    <property type="project" value="GO_Central"/>
</dbReference>
<evidence type="ECO:0000256" key="2">
    <source>
        <dbReference type="ARBA" id="ARBA00022723"/>
    </source>
</evidence>
<feature type="compositionally biased region" description="Polar residues" evidence="10">
    <location>
        <begin position="265"/>
        <end position="279"/>
    </location>
</feature>
<accession>A0A7M7T5D7</accession>
<evidence type="ECO:0000256" key="3">
    <source>
        <dbReference type="ARBA" id="ARBA00022771"/>
    </source>
</evidence>
<organism evidence="12 13">
    <name type="scientific">Strongylocentrotus purpuratus</name>
    <name type="common">Purple sea urchin</name>
    <dbReference type="NCBI Taxonomy" id="7668"/>
    <lineage>
        <taxon>Eukaryota</taxon>
        <taxon>Metazoa</taxon>
        <taxon>Echinodermata</taxon>
        <taxon>Eleutherozoa</taxon>
        <taxon>Echinozoa</taxon>
        <taxon>Echinoidea</taxon>
        <taxon>Euechinoidea</taxon>
        <taxon>Echinacea</taxon>
        <taxon>Camarodonta</taxon>
        <taxon>Echinidea</taxon>
        <taxon>Strongylocentrotidae</taxon>
        <taxon>Strongylocentrotus</taxon>
    </lineage>
</organism>
<dbReference type="RefSeq" id="XP_030855085.1">
    <property type="nucleotide sequence ID" value="XM_030999225.1"/>
</dbReference>
<feature type="compositionally biased region" description="Acidic residues" evidence="10">
    <location>
        <begin position="452"/>
        <end position="471"/>
    </location>
</feature>
<evidence type="ECO:0000259" key="11">
    <source>
        <dbReference type="PROSITE" id="PS51030"/>
    </source>
</evidence>
<name>A0A7M7T5D7_STRPU</name>
<feature type="domain" description="Nuclear receptor" evidence="11">
    <location>
        <begin position="31"/>
        <end position="106"/>
    </location>
</feature>
<evidence type="ECO:0000256" key="8">
    <source>
        <dbReference type="ARBA" id="ARBA00023170"/>
    </source>
</evidence>
<proteinExistence type="predicted"/>
<dbReference type="OMA" id="LAYANLY"/>
<comment type="subcellular location">
    <subcellularLocation>
        <location evidence="1">Nucleus</location>
    </subcellularLocation>
</comment>
<dbReference type="InterPro" id="IPR013088">
    <property type="entry name" value="Znf_NHR/GATA"/>
</dbReference>
<dbReference type="InParanoid" id="A0A7M7T5D7"/>
<evidence type="ECO:0000256" key="6">
    <source>
        <dbReference type="ARBA" id="ARBA00023125"/>
    </source>
</evidence>
<dbReference type="GeneID" id="105446254"/>
<dbReference type="PANTHER" id="PTHR45805:SF2">
    <property type="entry name" value="NUCLEAR HORMONE RECEPTOR HR3-RELATED"/>
    <property type="match status" value="1"/>
</dbReference>
<dbReference type="SMART" id="SM00399">
    <property type="entry name" value="ZnF_C4"/>
    <property type="match status" value="1"/>
</dbReference>
<dbReference type="Gene3D" id="3.30.50.10">
    <property type="entry name" value="Erythroid Transcription Factor GATA-1, subunit A"/>
    <property type="match status" value="1"/>
</dbReference>